<dbReference type="RefSeq" id="WP_154326708.1">
    <property type="nucleotide sequence ID" value="NZ_CP045696.1"/>
</dbReference>
<dbReference type="AlphaFoldDB" id="A0A6L5XEH8"/>
<keyword evidence="3" id="KW-1185">Reference proteome</keyword>
<dbReference type="Pfam" id="PF07659">
    <property type="entry name" value="DUF1599"/>
    <property type="match status" value="2"/>
</dbReference>
<name>A0A6L5XEH8_9BACT</name>
<dbReference type="InterPro" id="IPR011630">
    <property type="entry name" value="DUF1599"/>
</dbReference>
<evidence type="ECO:0000313" key="3">
    <source>
        <dbReference type="Proteomes" id="UP000483362"/>
    </source>
</evidence>
<organism evidence="2 3">
    <name type="scientific">Sodaliphilus pleomorphus</name>
    <dbReference type="NCBI Taxonomy" id="2606626"/>
    <lineage>
        <taxon>Bacteria</taxon>
        <taxon>Pseudomonadati</taxon>
        <taxon>Bacteroidota</taxon>
        <taxon>Bacteroidia</taxon>
        <taxon>Bacteroidales</taxon>
        <taxon>Muribaculaceae</taxon>
        <taxon>Sodaliphilus</taxon>
    </lineage>
</organism>
<evidence type="ECO:0000313" key="2">
    <source>
        <dbReference type="EMBL" id="MSS17394.1"/>
    </source>
</evidence>
<gene>
    <name evidence="2" type="ORF">FYJ29_06425</name>
</gene>
<reference evidence="2 3" key="1">
    <citation type="submission" date="2019-08" db="EMBL/GenBank/DDBJ databases">
        <title>In-depth cultivation of the pig gut microbiome towards novel bacterial diversity and tailored functional studies.</title>
        <authorList>
            <person name="Wylensek D."/>
            <person name="Hitch T.C.A."/>
            <person name="Clavel T."/>
        </authorList>
    </citation>
    <scope>NUCLEOTIDE SEQUENCE [LARGE SCALE GENOMIC DNA]</scope>
    <source>
        <strain evidence="2 3">Oil-RF-744-WCA-WT-10</strain>
    </source>
</reference>
<accession>A0A6L5XEH8</accession>
<feature type="domain" description="Nucleotide modification associated" evidence="1">
    <location>
        <begin position="117"/>
        <end position="176"/>
    </location>
</feature>
<comment type="caution">
    <text evidence="2">The sequence shown here is derived from an EMBL/GenBank/DDBJ whole genome shotgun (WGS) entry which is preliminary data.</text>
</comment>
<evidence type="ECO:0000259" key="1">
    <source>
        <dbReference type="Pfam" id="PF07659"/>
    </source>
</evidence>
<proteinExistence type="predicted"/>
<protein>
    <submittedName>
        <fullName evidence="2">DUF1599 domain-containing protein</fullName>
    </submittedName>
</protein>
<dbReference type="EMBL" id="VULT01000008">
    <property type="protein sequence ID" value="MSS17394.1"/>
    <property type="molecule type" value="Genomic_DNA"/>
</dbReference>
<dbReference type="Proteomes" id="UP000483362">
    <property type="component" value="Unassembled WGS sequence"/>
</dbReference>
<feature type="domain" description="Nucleotide modification associated" evidence="1">
    <location>
        <begin position="23"/>
        <end position="84"/>
    </location>
</feature>
<sequence length="183" mass="20915">MPADTIKEYEQVIKTCRQIFVDKMADYGPSWRISRPSTITDQIFINAKRIRTIQLNGGSSKVNEDIYSEYRGIVNYGIIGLIQLERGFSDTVDMTRDEAVELYDKYAALTKQLMIDKNTDYGEAWRDMRPSSYADFILTKVERTKSIEDHGGVTKVSEGIAANYQDMVNYAVFALIRHNEGTD</sequence>